<dbReference type="SUPFAM" id="SSF52980">
    <property type="entry name" value="Restriction endonuclease-like"/>
    <property type="match status" value="1"/>
</dbReference>
<dbReference type="EMBL" id="BNAV01000005">
    <property type="protein sequence ID" value="GHF62729.1"/>
    <property type="molecule type" value="Genomic_DNA"/>
</dbReference>
<feature type="domain" description="Putative restriction endonuclease" evidence="1">
    <location>
        <begin position="20"/>
        <end position="182"/>
    </location>
</feature>
<name>A0A8H9ITP0_9PSEU</name>
<dbReference type="Proteomes" id="UP000658656">
    <property type="component" value="Unassembled WGS sequence"/>
</dbReference>
<dbReference type="AlphaFoldDB" id="A0A8H9ITP0"/>
<accession>A0A8H9ITP0</accession>
<dbReference type="OrthoDB" id="3615205at2"/>
<keyword evidence="3" id="KW-1185">Reference proteome</keyword>
<dbReference type="PANTHER" id="PTHR35400:SF3">
    <property type="entry name" value="SLL1072 PROTEIN"/>
    <property type="match status" value="1"/>
</dbReference>
<dbReference type="Gene3D" id="3.90.1570.10">
    <property type="entry name" value="tt1808, chain A"/>
    <property type="match status" value="1"/>
</dbReference>
<evidence type="ECO:0000313" key="3">
    <source>
        <dbReference type="Proteomes" id="UP000658656"/>
    </source>
</evidence>
<evidence type="ECO:0000313" key="2">
    <source>
        <dbReference type="EMBL" id="GHF62729.1"/>
    </source>
</evidence>
<dbReference type="InterPro" id="IPR012296">
    <property type="entry name" value="Nuclease_put_TT1808"/>
</dbReference>
<protein>
    <recommendedName>
        <fullName evidence="1">Putative restriction endonuclease domain-containing protein</fullName>
    </recommendedName>
</protein>
<gene>
    <name evidence="2" type="ORF">GCM10017566_40340</name>
</gene>
<dbReference type="InterPro" id="IPR011335">
    <property type="entry name" value="Restrct_endonuc-II-like"/>
</dbReference>
<reference evidence="2" key="2">
    <citation type="submission" date="2020-09" db="EMBL/GenBank/DDBJ databases">
        <authorList>
            <person name="Sun Q."/>
            <person name="Zhou Y."/>
        </authorList>
    </citation>
    <scope>NUCLEOTIDE SEQUENCE</scope>
    <source>
        <strain evidence="2">CGMCC 4.7679</strain>
    </source>
</reference>
<comment type="caution">
    <text evidence="2">The sequence shown here is derived from an EMBL/GenBank/DDBJ whole genome shotgun (WGS) entry which is preliminary data.</text>
</comment>
<reference evidence="2" key="1">
    <citation type="journal article" date="2014" name="Int. J. Syst. Evol. Microbiol.">
        <title>Complete genome sequence of Corynebacterium casei LMG S-19264T (=DSM 44701T), isolated from a smear-ripened cheese.</title>
        <authorList>
            <consortium name="US DOE Joint Genome Institute (JGI-PGF)"/>
            <person name="Walter F."/>
            <person name="Albersmeier A."/>
            <person name="Kalinowski J."/>
            <person name="Ruckert C."/>
        </authorList>
    </citation>
    <scope>NUCLEOTIDE SEQUENCE</scope>
    <source>
        <strain evidence="2">CGMCC 4.7679</strain>
    </source>
</reference>
<dbReference type="PANTHER" id="PTHR35400">
    <property type="entry name" value="SLR1083 PROTEIN"/>
    <property type="match status" value="1"/>
</dbReference>
<dbReference type="Pfam" id="PF05685">
    <property type="entry name" value="Uma2"/>
    <property type="match status" value="1"/>
</dbReference>
<dbReference type="RefSeq" id="WP_145937501.1">
    <property type="nucleotide sequence ID" value="NZ_BNAV01000005.1"/>
</dbReference>
<organism evidence="2 3">
    <name type="scientific">Amycolatopsis bartoniae</name>
    <dbReference type="NCBI Taxonomy" id="941986"/>
    <lineage>
        <taxon>Bacteria</taxon>
        <taxon>Bacillati</taxon>
        <taxon>Actinomycetota</taxon>
        <taxon>Actinomycetes</taxon>
        <taxon>Pseudonocardiales</taxon>
        <taxon>Pseudonocardiaceae</taxon>
        <taxon>Amycolatopsis</taxon>
    </lineage>
</organism>
<proteinExistence type="predicted"/>
<evidence type="ECO:0000259" key="1">
    <source>
        <dbReference type="Pfam" id="PF05685"/>
    </source>
</evidence>
<dbReference type="CDD" id="cd06260">
    <property type="entry name" value="DUF820-like"/>
    <property type="match status" value="1"/>
</dbReference>
<dbReference type="InterPro" id="IPR008538">
    <property type="entry name" value="Uma2"/>
</dbReference>
<sequence>MSAAIAGSALSWSYLLDTWRELEVPEGWRPELTVEGIHMTPPPGGPHNLIADLVHESLAARRPEGCGIFQTQDVGVEQVGGIYVPDLCVAPRAVIPRNSAPVPAEHVLLAVEITSKSTARHDRAKKRWAYGHGPIPLYLLIDPLDEDGPSVSLFSEPVQGIYSKSHRVPFGEPIEIGAPFDLVLDTSRF</sequence>